<accession>A0ABU3CBP9</accession>
<evidence type="ECO:0000313" key="2">
    <source>
        <dbReference type="EMBL" id="MDT0643760.1"/>
    </source>
</evidence>
<reference evidence="2 3" key="1">
    <citation type="submission" date="2023-09" db="EMBL/GenBank/DDBJ databases">
        <authorList>
            <person name="Rey-Velasco X."/>
        </authorList>
    </citation>
    <scope>NUCLEOTIDE SEQUENCE [LARGE SCALE GENOMIC DNA]</scope>
    <source>
        <strain evidence="2 3">F363</strain>
    </source>
</reference>
<name>A0ABU3CBP9_9FLAO</name>
<keyword evidence="3" id="KW-1185">Reference proteome</keyword>
<sequence>MKRTNNIKFLLLLFIGIALVSCDAGGDPDPGETEVVELAGDWYVQLLIDGEDVHNLGYNLISTYNTAEDNGEEMWVDDHELWPMKVSTPVNVQELTFSGSSLNNLYSYEDDGEVISPEVDITNGKVLIGAATTTGGNITDSIHMNLQFADNPGTIYTLAGYRRTGFLEDEH</sequence>
<gene>
    <name evidence="2" type="ORF">RM553_13035</name>
</gene>
<dbReference type="PROSITE" id="PS51257">
    <property type="entry name" value="PROKAR_LIPOPROTEIN"/>
    <property type="match status" value="1"/>
</dbReference>
<dbReference type="RefSeq" id="WP_311535379.1">
    <property type="nucleotide sequence ID" value="NZ_JAVRHQ010000016.1"/>
</dbReference>
<dbReference type="InterPro" id="IPR038668">
    <property type="entry name" value="Lipid-bd_sf"/>
</dbReference>
<dbReference type="Pfam" id="PF12888">
    <property type="entry name" value="Lipid_bd"/>
    <property type="match status" value="1"/>
</dbReference>
<organism evidence="2 3">
    <name type="scientific">Autumnicola tepida</name>
    <dbReference type="NCBI Taxonomy" id="3075595"/>
    <lineage>
        <taxon>Bacteria</taxon>
        <taxon>Pseudomonadati</taxon>
        <taxon>Bacteroidota</taxon>
        <taxon>Flavobacteriia</taxon>
        <taxon>Flavobacteriales</taxon>
        <taxon>Flavobacteriaceae</taxon>
        <taxon>Autumnicola</taxon>
    </lineage>
</organism>
<keyword evidence="1" id="KW-0732">Signal</keyword>
<evidence type="ECO:0000256" key="1">
    <source>
        <dbReference type="SAM" id="SignalP"/>
    </source>
</evidence>
<dbReference type="Proteomes" id="UP001262889">
    <property type="component" value="Unassembled WGS sequence"/>
</dbReference>
<protein>
    <submittedName>
        <fullName evidence="2">Lipid-binding protein</fullName>
    </submittedName>
</protein>
<proteinExistence type="predicted"/>
<feature type="signal peptide" evidence="1">
    <location>
        <begin position="1"/>
        <end position="26"/>
    </location>
</feature>
<dbReference type="InterPro" id="IPR024404">
    <property type="entry name" value="Lipid-bd_put"/>
</dbReference>
<dbReference type="Gene3D" id="2.40.128.220">
    <property type="match status" value="1"/>
</dbReference>
<comment type="caution">
    <text evidence="2">The sequence shown here is derived from an EMBL/GenBank/DDBJ whole genome shotgun (WGS) entry which is preliminary data.</text>
</comment>
<evidence type="ECO:0000313" key="3">
    <source>
        <dbReference type="Proteomes" id="UP001262889"/>
    </source>
</evidence>
<dbReference type="EMBL" id="JAVRHQ010000016">
    <property type="protein sequence ID" value="MDT0643760.1"/>
    <property type="molecule type" value="Genomic_DNA"/>
</dbReference>
<feature type="chain" id="PRO_5045096268" evidence="1">
    <location>
        <begin position="27"/>
        <end position="171"/>
    </location>
</feature>